<name>A0ABN3GD00_9ACTN</name>
<dbReference type="NCBIfam" id="TIGR03561">
    <property type="entry name" value="organ_hyd_perox"/>
    <property type="match status" value="1"/>
</dbReference>
<evidence type="ECO:0000313" key="2">
    <source>
        <dbReference type="EMBL" id="GAA2348852.1"/>
    </source>
</evidence>
<dbReference type="PANTHER" id="PTHR33797">
    <property type="entry name" value="ORGANIC HYDROPEROXIDE RESISTANCE PROTEIN-LIKE"/>
    <property type="match status" value="1"/>
</dbReference>
<proteinExistence type="inferred from homology"/>
<protein>
    <submittedName>
        <fullName evidence="2">Organic hydroperoxide resistance protein</fullName>
    </submittedName>
</protein>
<dbReference type="InterPro" id="IPR003718">
    <property type="entry name" value="OsmC/Ohr_fam"/>
</dbReference>
<dbReference type="Pfam" id="PF02566">
    <property type="entry name" value="OsmC"/>
    <property type="match status" value="1"/>
</dbReference>
<comment type="similarity">
    <text evidence="1">Belongs to the OsmC/Ohr family.</text>
</comment>
<organism evidence="2 3">
    <name type="scientific">Dactylosporangium salmoneum</name>
    <dbReference type="NCBI Taxonomy" id="53361"/>
    <lineage>
        <taxon>Bacteria</taxon>
        <taxon>Bacillati</taxon>
        <taxon>Actinomycetota</taxon>
        <taxon>Actinomycetes</taxon>
        <taxon>Micromonosporales</taxon>
        <taxon>Micromonosporaceae</taxon>
        <taxon>Dactylosporangium</taxon>
    </lineage>
</organism>
<dbReference type="InterPro" id="IPR036102">
    <property type="entry name" value="OsmC/Ohrsf"/>
</dbReference>
<evidence type="ECO:0000256" key="1">
    <source>
        <dbReference type="ARBA" id="ARBA00007378"/>
    </source>
</evidence>
<dbReference type="PANTHER" id="PTHR33797:SF2">
    <property type="entry name" value="ORGANIC HYDROPEROXIDE RESISTANCE PROTEIN-LIKE"/>
    <property type="match status" value="1"/>
</dbReference>
<dbReference type="EMBL" id="BAAARV010000027">
    <property type="protein sequence ID" value="GAA2348852.1"/>
    <property type="molecule type" value="Genomic_DNA"/>
</dbReference>
<keyword evidence="3" id="KW-1185">Reference proteome</keyword>
<comment type="caution">
    <text evidence="2">The sequence shown here is derived from an EMBL/GenBank/DDBJ whole genome shotgun (WGS) entry which is preliminary data.</text>
</comment>
<dbReference type="Proteomes" id="UP001501444">
    <property type="component" value="Unassembled WGS sequence"/>
</dbReference>
<dbReference type="Gene3D" id="3.30.300.20">
    <property type="match status" value="1"/>
</dbReference>
<accession>A0ABN3GD00</accession>
<gene>
    <name evidence="2" type="ORF">GCM10010170_037730</name>
</gene>
<dbReference type="InterPro" id="IPR019953">
    <property type="entry name" value="OHR"/>
</dbReference>
<sequence>MGKLVEELYTAEVTVSGGRRGGTARSSDGVLDLVLQAPKETGGPGGATNPEQLFAAGYAACYTSALGVIARQRKLDLGPTEVTARVVLGTDESKVYGLRVEMSVRCPALDPATLREVADAAHGVCPYSRAIDGNVDVTVQVEGRAIL</sequence>
<reference evidence="2 3" key="1">
    <citation type="journal article" date="2019" name="Int. J. Syst. Evol. Microbiol.">
        <title>The Global Catalogue of Microorganisms (GCM) 10K type strain sequencing project: providing services to taxonomists for standard genome sequencing and annotation.</title>
        <authorList>
            <consortium name="The Broad Institute Genomics Platform"/>
            <consortium name="The Broad Institute Genome Sequencing Center for Infectious Disease"/>
            <person name="Wu L."/>
            <person name="Ma J."/>
        </authorList>
    </citation>
    <scope>NUCLEOTIDE SEQUENCE [LARGE SCALE GENOMIC DNA]</scope>
    <source>
        <strain evidence="2 3">JCM 3272</strain>
    </source>
</reference>
<evidence type="ECO:0000313" key="3">
    <source>
        <dbReference type="Proteomes" id="UP001501444"/>
    </source>
</evidence>
<dbReference type="Gene3D" id="2.20.25.10">
    <property type="match status" value="1"/>
</dbReference>
<dbReference type="SUPFAM" id="SSF82784">
    <property type="entry name" value="OsmC-like"/>
    <property type="match status" value="1"/>
</dbReference>
<dbReference type="InterPro" id="IPR015946">
    <property type="entry name" value="KH_dom-like_a/b"/>
</dbReference>
<dbReference type="RefSeq" id="WP_344613724.1">
    <property type="nucleotide sequence ID" value="NZ_BAAARV010000027.1"/>
</dbReference>